<dbReference type="EMBL" id="UOFG01000089">
    <property type="protein sequence ID" value="VAW59647.1"/>
    <property type="molecule type" value="Genomic_DNA"/>
</dbReference>
<dbReference type="InterPro" id="IPR025392">
    <property type="entry name" value="DUF4124"/>
</dbReference>
<feature type="region of interest" description="Disordered" evidence="1">
    <location>
        <begin position="135"/>
        <end position="162"/>
    </location>
</feature>
<name>A0A3B0X9Q2_9ZZZZ</name>
<proteinExistence type="predicted"/>
<feature type="domain" description="DUF4124" evidence="2">
    <location>
        <begin position="22"/>
        <end position="65"/>
    </location>
</feature>
<accession>A0A3B0X9Q2</accession>
<feature type="compositionally biased region" description="Basic and acidic residues" evidence="1">
    <location>
        <begin position="145"/>
        <end position="162"/>
    </location>
</feature>
<feature type="compositionally biased region" description="Basic and acidic residues" evidence="1">
    <location>
        <begin position="86"/>
        <end position="110"/>
    </location>
</feature>
<sequence>MAINQANIIRLTQQVLFTTVFLCSTLSYAGIYKWTDEQGNVHYGERRPTNATSEKMDVQRYAPESTSTYNRPGTQKGAKDASAGANREKPADAPVDEKKPETRAEKKKRLETCAKAQKSLKTMEEVGRIRAVDKEGNTTFLSQQQKEERMRQSREMLSKHCK</sequence>
<dbReference type="AlphaFoldDB" id="A0A3B0X9Q2"/>
<dbReference type="Pfam" id="PF13511">
    <property type="entry name" value="DUF4124"/>
    <property type="match status" value="1"/>
</dbReference>
<feature type="compositionally biased region" description="Basic and acidic residues" evidence="1">
    <location>
        <begin position="43"/>
        <end position="58"/>
    </location>
</feature>
<evidence type="ECO:0000259" key="2">
    <source>
        <dbReference type="Pfam" id="PF13511"/>
    </source>
</evidence>
<gene>
    <name evidence="3" type="ORF">MNBD_GAMMA11-2274</name>
</gene>
<organism evidence="3">
    <name type="scientific">hydrothermal vent metagenome</name>
    <dbReference type="NCBI Taxonomy" id="652676"/>
    <lineage>
        <taxon>unclassified sequences</taxon>
        <taxon>metagenomes</taxon>
        <taxon>ecological metagenomes</taxon>
    </lineage>
</organism>
<reference evidence="3" key="1">
    <citation type="submission" date="2018-06" db="EMBL/GenBank/DDBJ databases">
        <authorList>
            <person name="Zhirakovskaya E."/>
        </authorList>
    </citation>
    <scope>NUCLEOTIDE SEQUENCE</scope>
</reference>
<evidence type="ECO:0000313" key="3">
    <source>
        <dbReference type="EMBL" id="VAW59647.1"/>
    </source>
</evidence>
<protein>
    <recommendedName>
        <fullName evidence="2">DUF4124 domain-containing protein</fullName>
    </recommendedName>
</protein>
<evidence type="ECO:0000256" key="1">
    <source>
        <dbReference type="SAM" id="MobiDB-lite"/>
    </source>
</evidence>
<feature type="region of interest" description="Disordered" evidence="1">
    <location>
        <begin position="41"/>
        <end position="110"/>
    </location>
</feature>
<feature type="compositionally biased region" description="Polar residues" evidence="1">
    <location>
        <begin position="64"/>
        <end position="73"/>
    </location>
</feature>